<comment type="caution">
    <text evidence="3">The sequence shown here is derived from an EMBL/GenBank/DDBJ whole genome shotgun (WGS) entry which is preliminary data.</text>
</comment>
<keyword evidence="2" id="KW-0812">Transmembrane</keyword>
<dbReference type="Proteomes" id="UP000770661">
    <property type="component" value="Unassembled WGS sequence"/>
</dbReference>
<sequence length="192" mass="21381">MWAAHLRSPQFRGFKSSVGARFAITMRPFNQLGFGVDFLGPQRGLPQDPQAAAGSGSHRRVPCGHAQSSPSTPRRDSWRELGVAECPQDLGDALRKVIVWSWVVVEGSHVWEQRRPPDVRGRQKHQFASCSWLSVYLALHCFRVFLGYFEVASVPKDVSPPSFSSSSSSSSSLLLLLFFLLLFLLLFYPSGT</sequence>
<evidence type="ECO:0000313" key="4">
    <source>
        <dbReference type="Proteomes" id="UP000770661"/>
    </source>
</evidence>
<evidence type="ECO:0000313" key="3">
    <source>
        <dbReference type="EMBL" id="KAG0729440.1"/>
    </source>
</evidence>
<feature type="transmembrane region" description="Helical" evidence="2">
    <location>
        <begin position="130"/>
        <end position="149"/>
    </location>
</feature>
<proteinExistence type="predicted"/>
<feature type="transmembrane region" description="Helical" evidence="2">
    <location>
        <begin position="169"/>
        <end position="188"/>
    </location>
</feature>
<protein>
    <submittedName>
        <fullName evidence="3">Uncharacterized protein</fullName>
    </submittedName>
</protein>
<feature type="region of interest" description="Disordered" evidence="1">
    <location>
        <begin position="45"/>
        <end position="77"/>
    </location>
</feature>
<keyword evidence="2" id="KW-1133">Transmembrane helix</keyword>
<organism evidence="3 4">
    <name type="scientific">Chionoecetes opilio</name>
    <name type="common">Atlantic snow crab</name>
    <name type="synonym">Cancer opilio</name>
    <dbReference type="NCBI Taxonomy" id="41210"/>
    <lineage>
        <taxon>Eukaryota</taxon>
        <taxon>Metazoa</taxon>
        <taxon>Ecdysozoa</taxon>
        <taxon>Arthropoda</taxon>
        <taxon>Crustacea</taxon>
        <taxon>Multicrustacea</taxon>
        <taxon>Malacostraca</taxon>
        <taxon>Eumalacostraca</taxon>
        <taxon>Eucarida</taxon>
        <taxon>Decapoda</taxon>
        <taxon>Pleocyemata</taxon>
        <taxon>Brachyura</taxon>
        <taxon>Eubrachyura</taxon>
        <taxon>Majoidea</taxon>
        <taxon>Majidae</taxon>
        <taxon>Chionoecetes</taxon>
    </lineage>
</organism>
<evidence type="ECO:0000256" key="2">
    <source>
        <dbReference type="SAM" id="Phobius"/>
    </source>
</evidence>
<dbReference type="AlphaFoldDB" id="A0A8J4Z1V4"/>
<accession>A0A8J4Z1V4</accession>
<dbReference type="EMBL" id="JACEEZ010001175">
    <property type="protein sequence ID" value="KAG0729440.1"/>
    <property type="molecule type" value="Genomic_DNA"/>
</dbReference>
<name>A0A8J4Z1V4_CHIOP</name>
<reference evidence="3" key="1">
    <citation type="submission" date="2020-07" db="EMBL/GenBank/DDBJ databases">
        <title>The High-quality genome of the commercially important snow crab, Chionoecetes opilio.</title>
        <authorList>
            <person name="Jeong J.-H."/>
            <person name="Ryu S."/>
        </authorList>
    </citation>
    <scope>NUCLEOTIDE SEQUENCE</scope>
    <source>
        <strain evidence="3">MADBK_172401_WGS</strain>
        <tissue evidence="3">Digestive gland</tissue>
    </source>
</reference>
<keyword evidence="4" id="KW-1185">Reference proteome</keyword>
<evidence type="ECO:0000256" key="1">
    <source>
        <dbReference type="SAM" id="MobiDB-lite"/>
    </source>
</evidence>
<keyword evidence="2" id="KW-0472">Membrane</keyword>
<gene>
    <name evidence="3" type="ORF">GWK47_030326</name>
</gene>